<feature type="domain" description="Tetrapyrrole biosynthesis glutamyl-tRNA reductase dimerisation" evidence="8">
    <location>
        <begin position="368"/>
        <end position="467"/>
    </location>
</feature>
<evidence type="ECO:0000256" key="2">
    <source>
        <dbReference type="ARBA" id="ARBA00005916"/>
    </source>
</evidence>
<feature type="domain" description="Quinate/shikimate 5-dehydrogenase/glutamyl-tRNA reductase" evidence="9">
    <location>
        <begin position="277"/>
        <end position="354"/>
    </location>
</feature>
<reference evidence="11" key="1">
    <citation type="journal article" date="2015" name="Nature">
        <title>Complex archaea that bridge the gap between prokaryotes and eukaryotes.</title>
        <authorList>
            <person name="Spang A."/>
            <person name="Saw J.H."/>
            <person name="Jorgensen S.L."/>
            <person name="Zaremba-Niedzwiedzka K."/>
            <person name="Martijn J."/>
            <person name="Lind A.E."/>
            <person name="van Eijk R."/>
            <person name="Schleper C."/>
            <person name="Guy L."/>
            <person name="Ettema T.J."/>
        </authorList>
    </citation>
    <scope>NUCLEOTIDE SEQUENCE</scope>
</reference>
<dbReference type="InterPro" id="IPR036343">
    <property type="entry name" value="GluRdtase_N_sf"/>
</dbReference>
<evidence type="ECO:0000259" key="8">
    <source>
        <dbReference type="Pfam" id="PF00745"/>
    </source>
</evidence>
<dbReference type="Pfam" id="PF01488">
    <property type="entry name" value="Shikimate_DH"/>
    <property type="match status" value="2"/>
</dbReference>
<gene>
    <name evidence="11" type="ORF">LCGC14_1841240</name>
</gene>
<comment type="caution">
    <text evidence="11">The sequence shown here is derived from an EMBL/GenBank/DDBJ whole genome shotgun (WGS) entry which is preliminary data.</text>
</comment>
<accession>A0A0F9JCN1</accession>
<comment type="pathway">
    <text evidence="1">Porphyrin-containing compound metabolism; protoporphyrin-IX biosynthesis; 5-aminolevulinate from L-glutamyl-tRNA(Glu): step 1/2.</text>
</comment>
<dbReference type="Gene3D" id="3.30.460.30">
    <property type="entry name" value="Glutamyl-tRNA reductase, N-terminal domain"/>
    <property type="match status" value="1"/>
</dbReference>
<dbReference type="PANTHER" id="PTHR43013">
    <property type="entry name" value="GLUTAMYL-TRNA REDUCTASE"/>
    <property type="match status" value="1"/>
</dbReference>
<dbReference type="HAMAP" id="MF_00087">
    <property type="entry name" value="Glu_tRNA_reductase"/>
    <property type="match status" value="1"/>
</dbReference>
<keyword evidence="6" id="KW-0627">Porphyrin biosynthesis</keyword>
<dbReference type="UniPathway" id="UPA00251">
    <property type="reaction ID" value="UER00316"/>
</dbReference>
<evidence type="ECO:0000259" key="10">
    <source>
        <dbReference type="Pfam" id="PF05201"/>
    </source>
</evidence>
<keyword evidence="4" id="KW-0521">NADP</keyword>
<dbReference type="AlphaFoldDB" id="A0A0F9JCN1"/>
<evidence type="ECO:0000259" key="9">
    <source>
        <dbReference type="Pfam" id="PF01488"/>
    </source>
</evidence>
<evidence type="ECO:0000256" key="3">
    <source>
        <dbReference type="ARBA" id="ARBA00012970"/>
    </source>
</evidence>
<dbReference type="SUPFAM" id="SSF51735">
    <property type="entry name" value="NAD(P)-binding Rossmann-fold domains"/>
    <property type="match status" value="1"/>
</dbReference>
<dbReference type="InterPro" id="IPR036291">
    <property type="entry name" value="NAD(P)-bd_dom_sf"/>
</dbReference>
<dbReference type="Pfam" id="PF05201">
    <property type="entry name" value="GlutR_N"/>
    <property type="match status" value="1"/>
</dbReference>
<evidence type="ECO:0000256" key="4">
    <source>
        <dbReference type="ARBA" id="ARBA00022857"/>
    </source>
</evidence>
<evidence type="ECO:0000256" key="6">
    <source>
        <dbReference type="ARBA" id="ARBA00023244"/>
    </source>
</evidence>
<dbReference type="PIRSF" id="PIRSF000445">
    <property type="entry name" value="4pyrrol_synth_GluRdtase"/>
    <property type="match status" value="1"/>
</dbReference>
<comment type="catalytic activity">
    <reaction evidence="7">
        <text>(S)-4-amino-5-oxopentanoate + tRNA(Glu) + NADP(+) = L-glutamyl-tRNA(Glu) + NADPH + H(+)</text>
        <dbReference type="Rhea" id="RHEA:12344"/>
        <dbReference type="Rhea" id="RHEA-COMP:9663"/>
        <dbReference type="Rhea" id="RHEA-COMP:9680"/>
        <dbReference type="ChEBI" id="CHEBI:15378"/>
        <dbReference type="ChEBI" id="CHEBI:57501"/>
        <dbReference type="ChEBI" id="CHEBI:57783"/>
        <dbReference type="ChEBI" id="CHEBI:58349"/>
        <dbReference type="ChEBI" id="CHEBI:78442"/>
        <dbReference type="ChEBI" id="CHEBI:78520"/>
        <dbReference type="EC" id="1.2.1.70"/>
    </reaction>
</comment>
<dbReference type="FunFam" id="3.30.460.30:FF:000001">
    <property type="entry name" value="Glutamyl-tRNA reductase"/>
    <property type="match status" value="1"/>
</dbReference>
<dbReference type="InterPro" id="IPR036453">
    <property type="entry name" value="GluRdtase_dimer_dom_sf"/>
</dbReference>
<evidence type="ECO:0000256" key="1">
    <source>
        <dbReference type="ARBA" id="ARBA00005059"/>
    </source>
</evidence>
<dbReference type="SUPFAM" id="SSF69075">
    <property type="entry name" value="Glutamyl tRNA-reductase dimerization domain"/>
    <property type="match status" value="1"/>
</dbReference>
<dbReference type="CDD" id="cd05213">
    <property type="entry name" value="NAD_bind_Glutamyl_tRNA_reduct"/>
    <property type="match status" value="1"/>
</dbReference>
<dbReference type="InterPro" id="IPR015895">
    <property type="entry name" value="4pyrrol_synth_GluRdtase_N"/>
</dbReference>
<dbReference type="GO" id="GO:0008883">
    <property type="term" value="F:glutamyl-tRNA reductase activity"/>
    <property type="evidence" value="ECO:0007669"/>
    <property type="project" value="UniProtKB-EC"/>
</dbReference>
<dbReference type="Gene3D" id="3.40.50.720">
    <property type="entry name" value="NAD(P)-binding Rossmann-like Domain"/>
    <property type="match status" value="1"/>
</dbReference>
<dbReference type="GO" id="GO:0050661">
    <property type="term" value="F:NADP binding"/>
    <property type="evidence" value="ECO:0007669"/>
    <property type="project" value="InterPro"/>
</dbReference>
<dbReference type="InterPro" id="IPR015896">
    <property type="entry name" value="4pyrrol_synth_GluRdtase_dimer"/>
</dbReference>
<dbReference type="PANTHER" id="PTHR43013:SF1">
    <property type="entry name" value="GLUTAMYL-TRNA REDUCTASE"/>
    <property type="match status" value="1"/>
</dbReference>
<dbReference type="NCBIfam" id="TIGR01035">
    <property type="entry name" value="hemA"/>
    <property type="match status" value="1"/>
</dbReference>
<feature type="domain" description="Glutamyl-tRNA reductase N-terminal" evidence="10">
    <location>
        <begin position="6"/>
        <end position="156"/>
    </location>
</feature>
<sequence length="474" mass="51870">MALSVIGMSHLTAPVEVREQFALPEDLARQLLRAFHAENTFEEALILDTCNRTEVYAVSGEREGAMDYLLGHIARLKGAGAVTDTSRFYHHQGIAAVDHLFHVAAALNSQIVGEHQILGQVKDAYRLALEERMARFFLNKVLHWAFRVGKTVQSKTDLGRGSVSVAKAAVDLAGQIFASLADKSVMLVGAGQTAELAARALIRANVGRVVVANRTLSRAQDVASGLLAPSPSDEVEIPDDLGADEPDAVAQCPAVLRSRDGRGADGAPDPQSHQLLTQAIQLAEIPRVIGEVDLVICSTASPELVLTREDVGEAIGRSGRSVFIVDIAVPRDVDPELGRLDNVFLYNMNDLDSIVARNVDRRRQEIPKAEAIVEYEVQQFARWLDSLAVTPTIKLLRQRLAVLQQAEVDRYGRKFASDDREQLEQFTRGLCNKIAHHPIAFLRGLADAGGDSDRLAAVDIIRKMFELDELEEQS</sequence>
<comment type="similarity">
    <text evidence="2">Belongs to the glutamyl-tRNA reductase family.</text>
</comment>
<dbReference type="InterPro" id="IPR000343">
    <property type="entry name" value="4pyrrol_synth_GluRdtase"/>
</dbReference>
<evidence type="ECO:0000256" key="7">
    <source>
        <dbReference type="ARBA" id="ARBA00047464"/>
    </source>
</evidence>
<feature type="domain" description="Quinate/shikimate 5-dehydrogenase/glutamyl-tRNA reductase" evidence="9">
    <location>
        <begin position="171"/>
        <end position="225"/>
    </location>
</feature>
<dbReference type="Pfam" id="PF00745">
    <property type="entry name" value="GlutR_dimer"/>
    <property type="match status" value="1"/>
</dbReference>
<dbReference type="SUPFAM" id="SSF69742">
    <property type="entry name" value="Glutamyl tRNA-reductase catalytic, N-terminal domain"/>
    <property type="match status" value="1"/>
</dbReference>
<keyword evidence="5" id="KW-0560">Oxidoreductase</keyword>
<dbReference type="InterPro" id="IPR006151">
    <property type="entry name" value="Shikm_DH/Glu-tRNA_Rdtase"/>
</dbReference>
<organism evidence="11">
    <name type="scientific">marine sediment metagenome</name>
    <dbReference type="NCBI Taxonomy" id="412755"/>
    <lineage>
        <taxon>unclassified sequences</taxon>
        <taxon>metagenomes</taxon>
        <taxon>ecological metagenomes</taxon>
    </lineage>
</organism>
<dbReference type="EC" id="1.2.1.70" evidence="3"/>
<evidence type="ECO:0000313" key="11">
    <source>
        <dbReference type="EMBL" id="KKL96762.1"/>
    </source>
</evidence>
<name>A0A0F9JCN1_9ZZZZ</name>
<proteinExistence type="inferred from homology"/>
<dbReference type="EMBL" id="LAZR01018345">
    <property type="protein sequence ID" value="KKL96762.1"/>
    <property type="molecule type" value="Genomic_DNA"/>
</dbReference>
<dbReference type="GO" id="GO:0019353">
    <property type="term" value="P:protoporphyrinogen IX biosynthetic process from glutamate"/>
    <property type="evidence" value="ECO:0007669"/>
    <property type="project" value="TreeGrafter"/>
</dbReference>
<protein>
    <recommendedName>
        <fullName evidence="3">glutamyl-tRNA reductase</fullName>
        <ecNumber evidence="3">1.2.1.70</ecNumber>
    </recommendedName>
</protein>
<evidence type="ECO:0000256" key="5">
    <source>
        <dbReference type="ARBA" id="ARBA00023002"/>
    </source>
</evidence>